<dbReference type="PRINTS" id="PR00984">
    <property type="entry name" value="TRNASYNTHILE"/>
</dbReference>
<sequence length="301" mass="34208">MPIYFSVIKRLGDQVLALDTFQHSYPVEWRTKQPVITRLSEQWFVDTNKLEDLARSAYSKVNVFPPERKPMMQAFIEQRPFWCISRQRNWGVPIPVLYHSNKAIVDEDFIEAVADRVAKEGSEFWWDSSIPNSQLIPPSCLEKWKLSPLCADAELVRGSDIFDVWFESGLSWKAVLPENRVADVYMEGLDQFRGWFSSSLLLSVALAERAPFRDLVVHGFTTDSEGRKMSKSLGNVISPQEILDGVATGCTDVLRRWAATSALATRSAVSAKAFSAHAIAYKKVNNRRFLYIVFEICKSSS</sequence>
<dbReference type="GO" id="GO:0032543">
    <property type="term" value="P:mitochondrial translation"/>
    <property type="evidence" value="ECO:0007669"/>
    <property type="project" value="TreeGrafter"/>
</dbReference>
<dbReference type="GO" id="GO:0005524">
    <property type="term" value="F:ATP binding"/>
    <property type="evidence" value="ECO:0007669"/>
    <property type="project" value="UniProtKB-KW"/>
</dbReference>
<dbReference type="Gene3D" id="3.40.50.620">
    <property type="entry name" value="HUPs"/>
    <property type="match status" value="1"/>
</dbReference>
<dbReference type="SUPFAM" id="SSF52374">
    <property type="entry name" value="Nucleotidylyl transferase"/>
    <property type="match status" value="1"/>
</dbReference>
<dbReference type="InterPro" id="IPR014729">
    <property type="entry name" value="Rossmann-like_a/b/a_fold"/>
</dbReference>
<keyword evidence="4" id="KW-0648">Protein biosynthesis</keyword>
<dbReference type="InterPro" id="IPR002300">
    <property type="entry name" value="aa-tRNA-synth_Ia"/>
</dbReference>
<dbReference type="GO" id="GO:0005739">
    <property type="term" value="C:mitochondrion"/>
    <property type="evidence" value="ECO:0007669"/>
    <property type="project" value="TreeGrafter"/>
</dbReference>
<keyword evidence="5" id="KW-0030">Aminoacyl-tRNA synthetase</keyword>
<protein>
    <recommendedName>
        <fullName evidence="6">Isoleucyl-tRNA synthetase</fullName>
    </recommendedName>
</protein>
<dbReference type="PANTHER" id="PTHR42765:SF1">
    <property type="entry name" value="ISOLEUCINE--TRNA LIGASE, MITOCHONDRIAL"/>
    <property type="match status" value="1"/>
</dbReference>
<keyword evidence="2" id="KW-0547">Nucleotide-binding</keyword>
<keyword evidence="1" id="KW-0436">Ligase</keyword>
<dbReference type="EMBL" id="UYSG01004188">
    <property type="protein sequence ID" value="VDL58414.1"/>
    <property type="molecule type" value="Genomic_DNA"/>
</dbReference>
<evidence type="ECO:0000256" key="2">
    <source>
        <dbReference type="ARBA" id="ARBA00022741"/>
    </source>
</evidence>
<evidence type="ECO:0000313" key="10">
    <source>
        <dbReference type="WBParaSite" id="HDID_0000609801-mRNA-1"/>
    </source>
</evidence>
<dbReference type="InterPro" id="IPR050081">
    <property type="entry name" value="Ile-tRNA_ligase"/>
</dbReference>
<gene>
    <name evidence="8" type="ORF">HDID_LOCUS6096</name>
</gene>
<evidence type="ECO:0000259" key="7">
    <source>
        <dbReference type="Pfam" id="PF00133"/>
    </source>
</evidence>
<evidence type="ECO:0000256" key="3">
    <source>
        <dbReference type="ARBA" id="ARBA00022840"/>
    </source>
</evidence>
<evidence type="ECO:0000256" key="5">
    <source>
        <dbReference type="ARBA" id="ARBA00023146"/>
    </source>
</evidence>
<evidence type="ECO:0000313" key="9">
    <source>
        <dbReference type="Proteomes" id="UP000274504"/>
    </source>
</evidence>
<dbReference type="Proteomes" id="UP000274504">
    <property type="component" value="Unassembled WGS sequence"/>
</dbReference>
<evidence type="ECO:0000256" key="1">
    <source>
        <dbReference type="ARBA" id="ARBA00022598"/>
    </source>
</evidence>
<evidence type="ECO:0000256" key="4">
    <source>
        <dbReference type="ARBA" id="ARBA00022917"/>
    </source>
</evidence>
<reference evidence="8 9" key="2">
    <citation type="submission" date="2018-11" db="EMBL/GenBank/DDBJ databases">
        <authorList>
            <consortium name="Pathogen Informatics"/>
        </authorList>
    </citation>
    <scope>NUCLEOTIDE SEQUENCE [LARGE SCALE GENOMIC DNA]</scope>
</reference>
<dbReference type="WBParaSite" id="HDID_0000609801-mRNA-1">
    <property type="protein sequence ID" value="HDID_0000609801-mRNA-1"/>
    <property type="gene ID" value="HDID_0000609801"/>
</dbReference>
<dbReference type="InterPro" id="IPR002301">
    <property type="entry name" value="Ile-tRNA-ligase"/>
</dbReference>
<dbReference type="GO" id="GO:0006428">
    <property type="term" value="P:isoleucyl-tRNA aminoacylation"/>
    <property type="evidence" value="ECO:0007669"/>
    <property type="project" value="InterPro"/>
</dbReference>
<proteinExistence type="predicted"/>
<dbReference type="GO" id="GO:0004822">
    <property type="term" value="F:isoleucine-tRNA ligase activity"/>
    <property type="evidence" value="ECO:0007669"/>
    <property type="project" value="InterPro"/>
</dbReference>
<keyword evidence="3" id="KW-0067">ATP-binding</keyword>
<dbReference type="AlphaFoldDB" id="A0A0R3SMD3"/>
<feature type="domain" description="Aminoacyl-tRNA synthetase class Ia" evidence="7">
    <location>
        <begin position="28"/>
        <end position="263"/>
    </location>
</feature>
<name>A0A0R3SMD3_HYMDI</name>
<evidence type="ECO:0000313" key="8">
    <source>
        <dbReference type="EMBL" id="VDL58414.1"/>
    </source>
</evidence>
<dbReference type="Pfam" id="PF00133">
    <property type="entry name" value="tRNA-synt_1"/>
    <property type="match status" value="1"/>
</dbReference>
<accession>A0A0R3SMD3</accession>
<dbReference type="PANTHER" id="PTHR42765">
    <property type="entry name" value="SOLEUCYL-TRNA SYNTHETASE"/>
    <property type="match status" value="1"/>
</dbReference>
<organism evidence="10">
    <name type="scientific">Hymenolepis diminuta</name>
    <name type="common">Rat tapeworm</name>
    <dbReference type="NCBI Taxonomy" id="6216"/>
    <lineage>
        <taxon>Eukaryota</taxon>
        <taxon>Metazoa</taxon>
        <taxon>Spiralia</taxon>
        <taxon>Lophotrochozoa</taxon>
        <taxon>Platyhelminthes</taxon>
        <taxon>Cestoda</taxon>
        <taxon>Eucestoda</taxon>
        <taxon>Cyclophyllidea</taxon>
        <taxon>Hymenolepididae</taxon>
        <taxon>Hymenolepis</taxon>
    </lineage>
</organism>
<evidence type="ECO:0000256" key="6">
    <source>
        <dbReference type="ARBA" id="ARBA00032665"/>
    </source>
</evidence>
<reference evidence="10" key="1">
    <citation type="submission" date="2017-02" db="UniProtKB">
        <authorList>
            <consortium name="WormBaseParasite"/>
        </authorList>
    </citation>
    <scope>IDENTIFICATION</scope>
</reference>
<dbReference type="STRING" id="6216.A0A0R3SMD3"/>
<dbReference type="OrthoDB" id="10264412at2759"/>
<dbReference type="Gene3D" id="1.10.10.830">
    <property type="entry name" value="Ile-tRNA synthetase CP2 domain-like"/>
    <property type="match status" value="1"/>
</dbReference>